<dbReference type="AlphaFoldDB" id="A0A6A4VJ22"/>
<evidence type="ECO:0000313" key="2">
    <source>
        <dbReference type="Proteomes" id="UP000440578"/>
    </source>
</evidence>
<sequence>MFTALKKLPPADNKRLFKELWDMAKHDQSLSDYMALVVRLWLIWPVETVVESMASVLKAVFKDCRVLDHDNAAMELIIRWNGPDVAHTEGLIDQVLRHNQQLNNFTRATIVQAVEGTVISRHMSSRHPRSYIYLEARKRN</sequence>
<comment type="caution">
    <text evidence="1">The sequence shown here is derived from an EMBL/GenBank/DDBJ whole genome shotgun (WGS) entry which is preliminary data.</text>
</comment>
<proteinExistence type="predicted"/>
<dbReference type="OrthoDB" id="10072349at2759"/>
<dbReference type="Proteomes" id="UP000440578">
    <property type="component" value="Unassembled WGS sequence"/>
</dbReference>
<organism evidence="1 2">
    <name type="scientific">Amphibalanus amphitrite</name>
    <name type="common">Striped barnacle</name>
    <name type="synonym">Balanus amphitrite</name>
    <dbReference type="NCBI Taxonomy" id="1232801"/>
    <lineage>
        <taxon>Eukaryota</taxon>
        <taxon>Metazoa</taxon>
        <taxon>Ecdysozoa</taxon>
        <taxon>Arthropoda</taxon>
        <taxon>Crustacea</taxon>
        <taxon>Multicrustacea</taxon>
        <taxon>Cirripedia</taxon>
        <taxon>Thoracica</taxon>
        <taxon>Thoracicalcarea</taxon>
        <taxon>Balanomorpha</taxon>
        <taxon>Balanoidea</taxon>
        <taxon>Balanidae</taxon>
        <taxon>Amphibalaninae</taxon>
        <taxon>Amphibalanus</taxon>
    </lineage>
</organism>
<name>A0A6A4VJ22_AMPAM</name>
<reference evidence="1 2" key="1">
    <citation type="submission" date="2019-07" db="EMBL/GenBank/DDBJ databases">
        <title>Draft genome assembly of a fouling barnacle, Amphibalanus amphitrite (Darwin, 1854): The first reference genome for Thecostraca.</title>
        <authorList>
            <person name="Kim W."/>
        </authorList>
    </citation>
    <scope>NUCLEOTIDE SEQUENCE [LARGE SCALE GENOMIC DNA]</scope>
    <source>
        <strain evidence="1">SNU_AA5</strain>
        <tissue evidence="1">Soma without cirri and trophi</tissue>
    </source>
</reference>
<keyword evidence="2" id="KW-1185">Reference proteome</keyword>
<protein>
    <submittedName>
        <fullName evidence="1">Uncharacterized protein</fullName>
    </submittedName>
</protein>
<accession>A0A6A4VJ22</accession>
<gene>
    <name evidence="1" type="ORF">FJT64_010550</name>
</gene>
<evidence type="ECO:0000313" key="1">
    <source>
        <dbReference type="EMBL" id="KAF0291310.1"/>
    </source>
</evidence>
<dbReference type="EMBL" id="VIIS01001890">
    <property type="protein sequence ID" value="KAF0291310.1"/>
    <property type="molecule type" value="Genomic_DNA"/>
</dbReference>